<evidence type="ECO:0000256" key="10">
    <source>
        <dbReference type="ARBA" id="ARBA00022838"/>
    </source>
</evidence>
<dbReference type="PANTHER" id="PTHR28113">
    <property type="entry name" value="DASH COMPLEX SUBUNIT DAM1"/>
    <property type="match status" value="1"/>
</dbReference>
<evidence type="ECO:0000256" key="2">
    <source>
        <dbReference type="ARBA" id="ARBA00004186"/>
    </source>
</evidence>
<dbReference type="Gene3D" id="1.10.10.10">
    <property type="entry name" value="Winged helix-like DNA-binding domain superfamily/Winged helix DNA-binding domain"/>
    <property type="match status" value="1"/>
</dbReference>
<feature type="compositionally biased region" description="Low complexity" evidence="15">
    <location>
        <begin position="154"/>
        <end position="175"/>
    </location>
</feature>
<dbReference type="InterPro" id="IPR013962">
    <property type="entry name" value="DASH_Dam1"/>
</dbReference>
<evidence type="ECO:0000256" key="4">
    <source>
        <dbReference type="ARBA" id="ARBA00010073"/>
    </source>
</evidence>
<evidence type="ECO:0000256" key="15">
    <source>
        <dbReference type="SAM" id="MobiDB-lite"/>
    </source>
</evidence>
<feature type="compositionally biased region" description="Polar residues" evidence="15">
    <location>
        <begin position="117"/>
        <end position="126"/>
    </location>
</feature>
<keyword evidence="11" id="KW-0206">Cytoskeleton</keyword>
<evidence type="ECO:0000256" key="14">
    <source>
        <dbReference type="ARBA" id="ARBA00030453"/>
    </source>
</evidence>
<evidence type="ECO:0000313" key="16">
    <source>
        <dbReference type="EMBL" id="GHJ89411.1"/>
    </source>
</evidence>
<dbReference type="InterPro" id="IPR036388">
    <property type="entry name" value="WH-like_DNA-bd_sf"/>
</dbReference>
<proteinExistence type="inferred from homology"/>
<accession>A0A8H3YJD0</accession>
<organism evidence="16 17">
    <name type="scientific">Naganishia liquefaciens</name>
    <dbReference type="NCBI Taxonomy" id="104408"/>
    <lineage>
        <taxon>Eukaryota</taxon>
        <taxon>Fungi</taxon>
        <taxon>Dikarya</taxon>
        <taxon>Basidiomycota</taxon>
        <taxon>Agaricomycotina</taxon>
        <taxon>Tremellomycetes</taxon>
        <taxon>Filobasidiales</taxon>
        <taxon>Filobasidiaceae</taxon>
        <taxon>Naganishia</taxon>
    </lineage>
</organism>
<keyword evidence="10" id="KW-0995">Kinetochore</keyword>
<comment type="caution">
    <text evidence="16">The sequence shown here is derived from an EMBL/GenBank/DDBJ whole genome shotgun (WGS) entry which is preliminary data.</text>
</comment>
<evidence type="ECO:0000256" key="8">
    <source>
        <dbReference type="ARBA" id="ARBA00022701"/>
    </source>
</evidence>
<keyword evidence="7" id="KW-0963">Cytoplasm</keyword>
<evidence type="ECO:0000256" key="11">
    <source>
        <dbReference type="ARBA" id="ARBA00023212"/>
    </source>
</evidence>
<dbReference type="AlphaFoldDB" id="A0A8H3YJD0"/>
<evidence type="ECO:0000256" key="13">
    <source>
        <dbReference type="ARBA" id="ARBA00023328"/>
    </source>
</evidence>
<dbReference type="GO" id="GO:0044732">
    <property type="term" value="C:mitotic spindle pole body"/>
    <property type="evidence" value="ECO:0007669"/>
    <property type="project" value="TreeGrafter"/>
</dbReference>
<evidence type="ECO:0000256" key="7">
    <source>
        <dbReference type="ARBA" id="ARBA00022490"/>
    </source>
</evidence>
<name>A0A8H3YJD0_9TREE</name>
<sequence>MPSKPHPLRRISTNSLTSLARSQQDASAASPSGLAFLAPALQDLVDESASLVQNTRNLNALDEALGVFAEGFGAYMYALRMGAFCVDWKEGPEEGSWGRVPPLAEPEQPPPEIPEEQSTAQSTQVQPQDMTYCTVPDTTSTEADTTIIPGPSARGRGIPRGRTTSTRGRVVSGTRAPAATGEQGVRKKATMAPAERRKREAAVNAIVDTLPIEYRGSDPIARQMMERVLGHLMDNPQGQRMADIVKLLGLPQAKVNKCLIALVGKKAVDKTAVGGVAVYTLL</sequence>
<feature type="region of interest" description="Disordered" evidence="15">
    <location>
        <begin position="92"/>
        <end position="126"/>
    </location>
</feature>
<gene>
    <name evidence="16" type="ORF">NliqN6_5813</name>
</gene>
<keyword evidence="17" id="KW-1185">Reference proteome</keyword>
<evidence type="ECO:0000256" key="6">
    <source>
        <dbReference type="ARBA" id="ARBA00022454"/>
    </source>
</evidence>
<evidence type="ECO:0000313" key="17">
    <source>
        <dbReference type="Proteomes" id="UP000620104"/>
    </source>
</evidence>
<dbReference type="GO" id="GO:1990758">
    <property type="term" value="P:mitotic sister chromatid biorientation"/>
    <property type="evidence" value="ECO:0007669"/>
    <property type="project" value="TreeGrafter"/>
</dbReference>
<evidence type="ECO:0000256" key="12">
    <source>
        <dbReference type="ARBA" id="ARBA00023242"/>
    </source>
</evidence>
<dbReference type="GO" id="GO:0042729">
    <property type="term" value="C:DASH complex"/>
    <property type="evidence" value="ECO:0007669"/>
    <property type="project" value="InterPro"/>
</dbReference>
<dbReference type="OrthoDB" id="5586015at2759"/>
<comment type="subcellular location">
    <subcellularLocation>
        <location evidence="3">Chromosome</location>
        <location evidence="3">Centromere</location>
        <location evidence="3">Kinetochore</location>
    </subcellularLocation>
    <subcellularLocation>
        <location evidence="2">Cytoplasm</location>
        <location evidence="2">Cytoskeleton</location>
        <location evidence="2">Spindle</location>
    </subcellularLocation>
    <subcellularLocation>
        <location evidence="1">Nucleus</location>
    </subcellularLocation>
</comment>
<keyword evidence="8" id="KW-0493">Microtubule</keyword>
<evidence type="ECO:0000256" key="9">
    <source>
        <dbReference type="ARBA" id="ARBA00022829"/>
    </source>
</evidence>
<reference evidence="16" key="1">
    <citation type="submission" date="2020-07" db="EMBL/GenBank/DDBJ databases">
        <title>Draft Genome Sequence of a Deep-Sea Yeast, Naganishia (Cryptococcus) liquefaciens strain N6.</title>
        <authorList>
            <person name="Han Y.W."/>
            <person name="Kajitani R."/>
            <person name="Morimoto H."/>
            <person name="Parhat M."/>
            <person name="Tsubouchi H."/>
            <person name="Bakenova O."/>
            <person name="Ogata M."/>
            <person name="Argunhan B."/>
            <person name="Aoki R."/>
            <person name="Kajiwara S."/>
            <person name="Itoh T."/>
            <person name="Iwasaki H."/>
        </authorList>
    </citation>
    <scope>NUCLEOTIDE SEQUENCE</scope>
    <source>
        <strain evidence="16">N6</strain>
    </source>
</reference>
<evidence type="ECO:0000256" key="5">
    <source>
        <dbReference type="ARBA" id="ARBA00020497"/>
    </source>
</evidence>
<keyword evidence="6" id="KW-0158">Chromosome</keyword>
<dbReference type="GO" id="GO:1990537">
    <property type="term" value="C:mitotic spindle polar microtubule"/>
    <property type="evidence" value="ECO:0007669"/>
    <property type="project" value="TreeGrafter"/>
</dbReference>
<dbReference type="Pfam" id="PF08653">
    <property type="entry name" value="DASH_Dam1"/>
    <property type="match status" value="1"/>
</dbReference>
<dbReference type="EMBL" id="BLZA01000043">
    <property type="protein sequence ID" value="GHJ89411.1"/>
    <property type="molecule type" value="Genomic_DNA"/>
</dbReference>
<comment type="similarity">
    <text evidence="4">Belongs to the DASH complex DAM1 family.</text>
</comment>
<feature type="region of interest" description="Disordered" evidence="15">
    <location>
        <begin position="140"/>
        <end position="181"/>
    </location>
</feature>
<evidence type="ECO:0000256" key="1">
    <source>
        <dbReference type="ARBA" id="ARBA00004123"/>
    </source>
</evidence>
<evidence type="ECO:0000256" key="3">
    <source>
        <dbReference type="ARBA" id="ARBA00004629"/>
    </source>
</evidence>
<keyword evidence="12" id="KW-0539">Nucleus</keyword>
<keyword evidence="13" id="KW-0137">Centromere</keyword>
<dbReference type="PANTHER" id="PTHR28113:SF1">
    <property type="entry name" value="DASH COMPLEX SUBUNIT DAM1"/>
    <property type="match status" value="1"/>
</dbReference>
<keyword evidence="9" id="KW-0159">Chromosome partition</keyword>
<feature type="compositionally biased region" description="Pro residues" evidence="15">
    <location>
        <begin position="103"/>
        <end position="112"/>
    </location>
</feature>
<protein>
    <recommendedName>
        <fullName evidence="5">DASH complex subunit DAM1</fullName>
    </recommendedName>
    <alternativeName>
        <fullName evidence="14">Outer kinetochore protein DAM1</fullName>
    </alternativeName>
</protein>
<dbReference type="Proteomes" id="UP000620104">
    <property type="component" value="Unassembled WGS sequence"/>
</dbReference>